<protein>
    <submittedName>
        <fullName evidence="5">HTH-type transcriptional regulator VirS</fullName>
    </submittedName>
</protein>
<evidence type="ECO:0000313" key="5">
    <source>
        <dbReference type="EMBL" id="GGY11938.1"/>
    </source>
</evidence>
<keyword evidence="3" id="KW-0804">Transcription</keyword>
<dbReference type="GO" id="GO:0000976">
    <property type="term" value="F:transcription cis-regulatory region binding"/>
    <property type="evidence" value="ECO:0007669"/>
    <property type="project" value="TreeGrafter"/>
</dbReference>
<accession>A0A918P0R5</accession>
<sequence length="310" mass="35443">MALCKLESDWLVNAEKLVPLALVVEALEQAAQVCQLPCIGLYMAEARRLDDIGDIFRVARVAPTFLDALQDFCEYCQIISPAICAVLRIDEDRDRVYFYLDINLDIQVTIVQIIEYAISLSCKVYQALGPPDSGPEAICFRHSPRVNTLDYANYFGVPVSFRQSLNAVEFKLGALRRPMPSYNYAMYFQLRDKLMHTRRQVHRFEQDVRNQVRLLILMSECHLDTLAQRYQLHARTFQRQLARAGLTFTGLVDAARKQLFSEMVLDTRMGFGVISQALGYANQSTLHKACLRWFGMTPRELRKSGKTALS</sequence>
<keyword evidence="2" id="KW-0238">DNA-binding</keyword>
<dbReference type="PANTHER" id="PTHR47894">
    <property type="entry name" value="HTH-TYPE TRANSCRIPTIONAL REGULATOR GADX"/>
    <property type="match status" value="1"/>
</dbReference>
<evidence type="ECO:0000259" key="4">
    <source>
        <dbReference type="PROSITE" id="PS01124"/>
    </source>
</evidence>
<keyword evidence="1" id="KW-0805">Transcription regulation</keyword>
<dbReference type="SUPFAM" id="SSF46689">
    <property type="entry name" value="Homeodomain-like"/>
    <property type="match status" value="1"/>
</dbReference>
<dbReference type="InterPro" id="IPR032687">
    <property type="entry name" value="AraC-type_N"/>
</dbReference>
<dbReference type="PANTHER" id="PTHR47894:SF4">
    <property type="entry name" value="HTH-TYPE TRANSCRIPTIONAL REGULATOR GADX"/>
    <property type="match status" value="1"/>
</dbReference>
<organism evidence="5 6">
    <name type="scientific">Paludibacterium paludis</name>
    <dbReference type="NCBI Taxonomy" id="1225769"/>
    <lineage>
        <taxon>Bacteria</taxon>
        <taxon>Pseudomonadati</taxon>
        <taxon>Pseudomonadota</taxon>
        <taxon>Betaproteobacteria</taxon>
        <taxon>Neisseriales</taxon>
        <taxon>Chromobacteriaceae</taxon>
        <taxon>Paludibacterium</taxon>
    </lineage>
</organism>
<evidence type="ECO:0000256" key="1">
    <source>
        <dbReference type="ARBA" id="ARBA00023015"/>
    </source>
</evidence>
<proteinExistence type="predicted"/>
<comment type="caution">
    <text evidence="5">The sequence shown here is derived from an EMBL/GenBank/DDBJ whole genome shotgun (WGS) entry which is preliminary data.</text>
</comment>
<gene>
    <name evidence="5" type="primary">virS</name>
    <name evidence="5" type="ORF">GCM10011289_13600</name>
</gene>
<dbReference type="InterPro" id="IPR018060">
    <property type="entry name" value="HTH_AraC"/>
</dbReference>
<dbReference type="GO" id="GO:0003700">
    <property type="term" value="F:DNA-binding transcription factor activity"/>
    <property type="evidence" value="ECO:0007669"/>
    <property type="project" value="InterPro"/>
</dbReference>
<dbReference type="EMBL" id="BMYX01000006">
    <property type="protein sequence ID" value="GGY11938.1"/>
    <property type="molecule type" value="Genomic_DNA"/>
</dbReference>
<name>A0A918P0R5_9NEIS</name>
<dbReference type="Proteomes" id="UP000645257">
    <property type="component" value="Unassembled WGS sequence"/>
</dbReference>
<dbReference type="InterPro" id="IPR009057">
    <property type="entry name" value="Homeodomain-like_sf"/>
</dbReference>
<dbReference type="Pfam" id="PF12833">
    <property type="entry name" value="HTH_18"/>
    <property type="match status" value="1"/>
</dbReference>
<dbReference type="Pfam" id="PF12625">
    <property type="entry name" value="Arabinose_bd"/>
    <property type="match status" value="1"/>
</dbReference>
<dbReference type="PROSITE" id="PS01124">
    <property type="entry name" value="HTH_ARAC_FAMILY_2"/>
    <property type="match status" value="1"/>
</dbReference>
<dbReference type="GO" id="GO:0005829">
    <property type="term" value="C:cytosol"/>
    <property type="evidence" value="ECO:0007669"/>
    <property type="project" value="TreeGrafter"/>
</dbReference>
<reference evidence="5" key="1">
    <citation type="journal article" date="2014" name="Int. J. Syst. Evol. Microbiol.">
        <title>Complete genome sequence of Corynebacterium casei LMG S-19264T (=DSM 44701T), isolated from a smear-ripened cheese.</title>
        <authorList>
            <consortium name="US DOE Joint Genome Institute (JGI-PGF)"/>
            <person name="Walter F."/>
            <person name="Albersmeier A."/>
            <person name="Kalinowski J."/>
            <person name="Ruckert C."/>
        </authorList>
    </citation>
    <scope>NUCLEOTIDE SEQUENCE</scope>
    <source>
        <strain evidence="5">KCTC 32182</strain>
    </source>
</reference>
<evidence type="ECO:0000256" key="2">
    <source>
        <dbReference type="ARBA" id="ARBA00023125"/>
    </source>
</evidence>
<dbReference type="Gene3D" id="1.10.10.60">
    <property type="entry name" value="Homeodomain-like"/>
    <property type="match status" value="1"/>
</dbReference>
<evidence type="ECO:0000256" key="3">
    <source>
        <dbReference type="ARBA" id="ARBA00023163"/>
    </source>
</evidence>
<dbReference type="AlphaFoldDB" id="A0A918P0R5"/>
<feature type="domain" description="HTH araC/xylS-type" evidence="4">
    <location>
        <begin position="198"/>
        <end position="304"/>
    </location>
</feature>
<dbReference type="SMART" id="SM00342">
    <property type="entry name" value="HTH_ARAC"/>
    <property type="match status" value="1"/>
</dbReference>
<reference evidence="5" key="2">
    <citation type="submission" date="2020-09" db="EMBL/GenBank/DDBJ databases">
        <authorList>
            <person name="Sun Q."/>
            <person name="Kim S."/>
        </authorList>
    </citation>
    <scope>NUCLEOTIDE SEQUENCE</scope>
    <source>
        <strain evidence="5">KCTC 32182</strain>
    </source>
</reference>
<keyword evidence="6" id="KW-1185">Reference proteome</keyword>
<evidence type="ECO:0000313" key="6">
    <source>
        <dbReference type="Proteomes" id="UP000645257"/>
    </source>
</evidence>